<protein>
    <submittedName>
        <fullName evidence="2">Protein of uncharacterized function (DUF2845)</fullName>
    </submittedName>
</protein>
<dbReference type="Proteomes" id="UP000251942">
    <property type="component" value="Unassembled WGS sequence"/>
</dbReference>
<name>A0A0W0TJW3_9GAMM</name>
<dbReference type="EMBL" id="UGNY01000001">
    <property type="protein sequence ID" value="STX37667.1"/>
    <property type="molecule type" value="Genomic_DNA"/>
</dbReference>
<dbReference type="OrthoDB" id="5642748at2"/>
<sequence>MNQVAIILDTLMTSRLITALGIASFSLSFNVFAAESFYCPQNAGYINIGMTTDQVMAACGQPLSKQQLNRPVTQKVPMQQLMFNNQGSQTAFYGVWSVPVGTNSGAQLEVDVIDNKVSAIRLNGNSSNAFSICGGRSIQVGDPVTSVYNACGNPSVVNNTFINQPIVSNQKPELWIYQPGQYQSPISLTFVNGKLQSID</sequence>
<evidence type="ECO:0000313" key="3">
    <source>
        <dbReference type="EMBL" id="STX37667.1"/>
    </source>
</evidence>
<evidence type="ECO:0000313" key="6">
    <source>
        <dbReference type="Proteomes" id="UP000254033"/>
    </source>
</evidence>
<accession>A0A0W0TJW3</accession>
<evidence type="ECO:0000313" key="1">
    <source>
        <dbReference type="EMBL" id="KTC95921.1"/>
    </source>
</evidence>
<dbReference type="InterPro" id="IPR021268">
    <property type="entry name" value="DUF2845"/>
</dbReference>
<dbReference type="Proteomes" id="UP000054698">
    <property type="component" value="Unassembled WGS sequence"/>
</dbReference>
<dbReference type="Proteomes" id="UP000254033">
    <property type="component" value="Unassembled WGS sequence"/>
</dbReference>
<gene>
    <name evidence="1" type="ORF">Lfee_2283</name>
    <name evidence="3" type="ORF">NCTC11978_00835</name>
    <name evidence="2" type="ORF">NCTC12022_01037</name>
</gene>
<evidence type="ECO:0000313" key="2">
    <source>
        <dbReference type="EMBL" id="SPX60320.1"/>
    </source>
</evidence>
<dbReference type="AlphaFoldDB" id="A0A0W0TJW3"/>
<keyword evidence="4" id="KW-1185">Reference proteome</keyword>
<reference evidence="1 4" key="1">
    <citation type="submission" date="2015-11" db="EMBL/GenBank/DDBJ databases">
        <title>Genomic analysis of 38 Legionella species identifies large and diverse effector repertoires.</title>
        <authorList>
            <person name="Burstein D."/>
            <person name="Amaro F."/>
            <person name="Zusman T."/>
            <person name="Lifshitz Z."/>
            <person name="Cohen O."/>
            <person name="Gilbert J.A."/>
            <person name="Pupko T."/>
            <person name="Shuman H.A."/>
            <person name="Segal G."/>
        </authorList>
    </citation>
    <scope>NUCLEOTIDE SEQUENCE [LARGE SCALE GENOMIC DNA]</scope>
    <source>
        <strain evidence="1 4">WO-44C</strain>
    </source>
</reference>
<dbReference type="EMBL" id="LNYB01000082">
    <property type="protein sequence ID" value="KTC95921.1"/>
    <property type="molecule type" value="Genomic_DNA"/>
</dbReference>
<evidence type="ECO:0000313" key="4">
    <source>
        <dbReference type="Proteomes" id="UP000054698"/>
    </source>
</evidence>
<reference evidence="5 6" key="2">
    <citation type="submission" date="2018-06" db="EMBL/GenBank/DDBJ databases">
        <authorList>
            <consortium name="Pathogen Informatics"/>
            <person name="Doyle S."/>
        </authorList>
    </citation>
    <scope>NUCLEOTIDE SEQUENCE [LARGE SCALE GENOMIC DNA]</scope>
    <source>
        <strain evidence="3 6">NCTC11978</strain>
        <strain evidence="2 5">NCTC12022</strain>
    </source>
</reference>
<dbReference type="STRING" id="453.Lfee_2283"/>
<proteinExistence type="predicted"/>
<dbReference type="Pfam" id="PF11006">
    <property type="entry name" value="DUF2845"/>
    <property type="match status" value="2"/>
</dbReference>
<evidence type="ECO:0000313" key="5">
    <source>
        <dbReference type="Proteomes" id="UP000251942"/>
    </source>
</evidence>
<organism evidence="1 4">
    <name type="scientific">Legionella feeleii</name>
    <dbReference type="NCBI Taxonomy" id="453"/>
    <lineage>
        <taxon>Bacteria</taxon>
        <taxon>Pseudomonadati</taxon>
        <taxon>Pseudomonadota</taxon>
        <taxon>Gammaproteobacteria</taxon>
        <taxon>Legionellales</taxon>
        <taxon>Legionellaceae</taxon>
        <taxon>Legionella</taxon>
    </lineage>
</organism>
<dbReference type="PATRIC" id="fig|453.4.peg.2499"/>
<dbReference type="EMBL" id="UASS01000008">
    <property type="protein sequence ID" value="SPX60320.1"/>
    <property type="molecule type" value="Genomic_DNA"/>
</dbReference>